<keyword evidence="2" id="KW-1133">Transmembrane helix</keyword>
<organism evidence="4 5">
    <name type="scientific">Seonamhaeicola marinus</name>
    <dbReference type="NCBI Taxonomy" id="1912246"/>
    <lineage>
        <taxon>Bacteria</taxon>
        <taxon>Pseudomonadati</taxon>
        <taxon>Bacteroidota</taxon>
        <taxon>Flavobacteriia</taxon>
        <taxon>Flavobacteriales</taxon>
        <taxon>Flavobacteriaceae</taxon>
    </lineage>
</organism>
<protein>
    <submittedName>
        <fullName evidence="4">Energy transducer TonB</fullName>
    </submittedName>
</protein>
<evidence type="ECO:0000256" key="2">
    <source>
        <dbReference type="SAM" id="Phobius"/>
    </source>
</evidence>
<sequence length="261" mass="29542">MRNRKESHSGIRQNDHSVKKSQKHEANLQKNSTLYFQVGLILCLLACYGLFEMKFESKIPKVGLMIPPDDGYVIEIPNIPQAKPEIDEPVKQEKVTKPKDFEIIDNDKDVIETVIDTPDTPVENLNPEIDLEGLPDEPIDEPIVDFILIEEVPVYPGCEKKKGRAAQSKCMSDKINKLIQRKFDVGLADRLGLSGKQRIQVQFKISETGEVSVMRTRAPHPMLEKEAERVVGLIPSMKPGKQRDKAVSVKFNLPINFMVQD</sequence>
<name>A0A5D0HTB5_9FLAO</name>
<dbReference type="Pfam" id="PF03544">
    <property type="entry name" value="TonB_C"/>
    <property type="match status" value="1"/>
</dbReference>
<dbReference type="OrthoDB" id="1522859at2"/>
<gene>
    <name evidence="4" type="ORF">FUA24_14665</name>
</gene>
<proteinExistence type="predicted"/>
<dbReference type="SUPFAM" id="SSF74653">
    <property type="entry name" value="TolA/TonB C-terminal domain"/>
    <property type="match status" value="1"/>
</dbReference>
<keyword evidence="2" id="KW-0472">Membrane</keyword>
<dbReference type="Gene3D" id="3.30.1150.10">
    <property type="match status" value="1"/>
</dbReference>
<feature type="domain" description="TonB C-terminal" evidence="3">
    <location>
        <begin position="188"/>
        <end position="257"/>
    </location>
</feature>
<dbReference type="InterPro" id="IPR037682">
    <property type="entry name" value="TonB_C"/>
</dbReference>
<accession>A0A5D0HTB5</accession>
<evidence type="ECO:0000313" key="4">
    <source>
        <dbReference type="EMBL" id="TYA74558.1"/>
    </source>
</evidence>
<evidence type="ECO:0000313" key="5">
    <source>
        <dbReference type="Proteomes" id="UP000323930"/>
    </source>
</evidence>
<keyword evidence="2" id="KW-0812">Transmembrane</keyword>
<evidence type="ECO:0000259" key="3">
    <source>
        <dbReference type="Pfam" id="PF03544"/>
    </source>
</evidence>
<feature type="transmembrane region" description="Helical" evidence="2">
    <location>
        <begin position="34"/>
        <end position="51"/>
    </location>
</feature>
<dbReference type="EMBL" id="VSDQ01000679">
    <property type="protein sequence ID" value="TYA74558.1"/>
    <property type="molecule type" value="Genomic_DNA"/>
</dbReference>
<dbReference type="GO" id="GO:0055085">
    <property type="term" value="P:transmembrane transport"/>
    <property type="evidence" value="ECO:0007669"/>
    <property type="project" value="InterPro"/>
</dbReference>
<reference evidence="4 5" key="1">
    <citation type="submission" date="2019-08" db="EMBL/GenBank/DDBJ databases">
        <title>Seonamhaeicola sediminis sp. nov., isolated from marine sediment.</title>
        <authorList>
            <person name="Cao W.R."/>
        </authorList>
    </citation>
    <scope>NUCLEOTIDE SEQUENCE [LARGE SCALE GENOMIC DNA]</scope>
    <source>
        <strain evidence="4 5">B011</strain>
    </source>
</reference>
<dbReference type="Proteomes" id="UP000323930">
    <property type="component" value="Unassembled WGS sequence"/>
</dbReference>
<dbReference type="AlphaFoldDB" id="A0A5D0HTB5"/>
<keyword evidence="5" id="KW-1185">Reference proteome</keyword>
<feature type="region of interest" description="Disordered" evidence="1">
    <location>
        <begin position="1"/>
        <end position="24"/>
    </location>
</feature>
<comment type="caution">
    <text evidence="4">The sequence shown here is derived from an EMBL/GenBank/DDBJ whole genome shotgun (WGS) entry which is preliminary data.</text>
</comment>
<evidence type="ECO:0000256" key="1">
    <source>
        <dbReference type="SAM" id="MobiDB-lite"/>
    </source>
</evidence>